<dbReference type="OrthoDB" id="5339332at2759"/>
<name>A0A6A6Q8M2_9PEZI</name>
<evidence type="ECO:0000313" key="2">
    <source>
        <dbReference type="EMBL" id="KAF2488354.1"/>
    </source>
</evidence>
<feature type="compositionally biased region" description="Polar residues" evidence="1">
    <location>
        <begin position="344"/>
        <end position="362"/>
    </location>
</feature>
<dbReference type="EMBL" id="MU004204">
    <property type="protein sequence ID" value="KAF2488354.1"/>
    <property type="molecule type" value="Genomic_DNA"/>
</dbReference>
<protein>
    <submittedName>
        <fullName evidence="2">Uncharacterized protein</fullName>
    </submittedName>
</protein>
<proteinExistence type="predicted"/>
<evidence type="ECO:0000256" key="1">
    <source>
        <dbReference type="SAM" id="MobiDB-lite"/>
    </source>
</evidence>
<feature type="compositionally biased region" description="Low complexity" evidence="1">
    <location>
        <begin position="135"/>
        <end position="157"/>
    </location>
</feature>
<feature type="region of interest" description="Disordered" evidence="1">
    <location>
        <begin position="391"/>
        <end position="418"/>
    </location>
</feature>
<feature type="region of interest" description="Disordered" evidence="1">
    <location>
        <begin position="135"/>
        <end position="184"/>
    </location>
</feature>
<evidence type="ECO:0000313" key="3">
    <source>
        <dbReference type="Proteomes" id="UP000799750"/>
    </source>
</evidence>
<dbReference type="Proteomes" id="UP000799750">
    <property type="component" value="Unassembled WGS sequence"/>
</dbReference>
<feature type="region of interest" description="Disordered" evidence="1">
    <location>
        <begin position="27"/>
        <end position="54"/>
    </location>
</feature>
<feature type="region of interest" description="Disordered" evidence="1">
    <location>
        <begin position="283"/>
        <end position="305"/>
    </location>
</feature>
<sequence>MPQDDGRQSQCAPAPLAIASSAVLHNPPAATVHGHHGIADSTTSNTLPPALTPVTTDRQSVSLGVLSSFWGDNTGSSATADGSSTLRHPHDSNITTSNSASTAPPSSLSDPSNPLHVSAALRALNTGAFRARAAAKSTSTRTSLSSQPVVVRTYSGSRRGGSGVNSPRLLPESHSMNGRSPLGAAKVDTLPPVDEFSFGGILRAVDPEIRDAIDAIAEICARSRLSLADEYDAHLPPTGEITTGTGLGVAVGLVGRRQRHEHGNAFGRFAGWGDNTLTAVPEASSSNERLAGESRASTTAGSVGKKSAYGSLKSVISGSKRKRGGVPSFNGEEDTSGNGDAAQAESSTAKTPGSQWAVNTDATPHPSITLVTTPTASKQLSFDFPASLEEAGKSFSNSNSNGLAPLPPQPSTRRRKRS</sequence>
<feature type="compositionally biased region" description="Polar residues" evidence="1">
    <location>
        <begin position="40"/>
        <end position="54"/>
    </location>
</feature>
<feature type="region of interest" description="Disordered" evidence="1">
    <location>
        <begin position="78"/>
        <end position="114"/>
    </location>
</feature>
<organism evidence="2 3">
    <name type="scientific">Lophium mytilinum</name>
    <dbReference type="NCBI Taxonomy" id="390894"/>
    <lineage>
        <taxon>Eukaryota</taxon>
        <taxon>Fungi</taxon>
        <taxon>Dikarya</taxon>
        <taxon>Ascomycota</taxon>
        <taxon>Pezizomycotina</taxon>
        <taxon>Dothideomycetes</taxon>
        <taxon>Pleosporomycetidae</taxon>
        <taxon>Mytilinidiales</taxon>
        <taxon>Mytilinidiaceae</taxon>
        <taxon>Lophium</taxon>
    </lineage>
</organism>
<reference evidence="2" key="1">
    <citation type="journal article" date="2020" name="Stud. Mycol.">
        <title>101 Dothideomycetes genomes: a test case for predicting lifestyles and emergence of pathogens.</title>
        <authorList>
            <person name="Haridas S."/>
            <person name="Albert R."/>
            <person name="Binder M."/>
            <person name="Bloem J."/>
            <person name="Labutti K."/>
            <person name="Salamov A."/>
            <person name="Andreopoulos B."/>
            <person name="Baker S."/>
            <person name="Barry K."/>
            <person name="Bills G."/>
            <person name="Bluhm B."/>
            <person name="Cannon C."/>
            <person name="Castanera R."/>
            <person name="Culley D."/>
            <person name="Daum C."/>
            <person name="Ezra D."/>
            <person name="Gonzalez J."/>
            <person name="Henrissat B."/>
            <person name="Kuo A."/>
            <person name="Liang C."/>
            <person name="Lipzen A."/>
            <person name="Lutzoni F."/>
            <person name="Magnuson J."/>
            <person name="Mondo S."/>
            <person name="Nolan M."/>
            <person name="Ohm R."/>
            <person name="Pangilinan J."/>
            <person name="Park H.-J."/>
            <person name="Ramirez L."/>
            <person name="Alfaro M."/>
            <person name="Sun H."/>
            <person name="Tritt A."/>
            <person name="Yoshinaga Y."/>
            <person name="Zwiers L.-H."/>
            <person name="Turgeon B."/>
            <person name="Goodwin S."/>
            <person name="Spatafora J."/>
            <person name="Crous P."/>
            <person name="Grigoriev I."/>
        </authorList>
    </citation>
    <scope>NUCLEOTIDE SEQUENCE</scope>
    <source>
        <strain evidence="2">CBS 269.34</strain>
    </source>
</reference>
<gene>
    <name evidence="2" type="ORF">BU16DRAFT_553989</name>
</gene>
<keyword evidence="3" id="KW-1185">Reference proteome</keyword>
<dbReference type="AlphaFoldDB" id="A0A6A6Q8M2"/>
<feature type="region of interest" description="Disordered" evidence="1">
    <location>
        <begin position="318"/>
        <end position="372"/>
    </location>
</feature>
<feature type="compositionally biased region" description="Low complexity" evidence="1">
    <location>
        <begin position="92"/>
        <end position="114"/>
    </location>
</feature>
<accession>A0A6A6Q8M2</accession>